<dbReference type="PANTHER" id="PTHR11208:SF125">
    <property type="entry name" value="KH DOMAIN-CONTAINING RNA-BINDING PROTEIN QKI"/>
    <property type="match status" value="1"/>
</dbReference>
<organism evidence="2 3">
    <name type="scientific">Fasciolopsis buskii</name>
    <dbReference type="NCBI Taxonomy" id="27845"/>
    <lineage>
        <taxon>Eukaryota</taxon>
        <taxon>Metazoa</taxon>
        <taxon>Spiralia</taxon>
        <taxon>Lophotrochozoa</taxon>
        <taxon>Platyhelminthes</taxon>
        <taxon>Trematoda</taxon>
        <taxon>Digenea</taxon>
        <taxon>Plagiorchiida</taxon>
        <taxon>Echinostomata</taxon>
        <taxon>Echinostomatoidea</taxon>
        <taxon>Fasciolidae</taxon>
        <taxon>Fasciolopsis</taxon>
    </lineage>
</organism>
<protein>
    <submittedName>
        <fullName evidence="2">Protein quaking</fullName>
    </submittedName>
</protein>
<evidence type="ECO:0000313" key="3">
    <source>
        <dbReference type="Proteomes" id="UP000728185"/>
    </source>
</evidence>
<dbReference type="OrthoDB" id="6777263at2759"/>
<proteinExistence type="predicted"/>
<dbReference type="InterPro" id="IPR032377">
    <property type="entry name" value="STAR_dimer"/>
</dbReference>
<dbReference type="EMBL" id="LUCM01002284">
    <property type="protein sequence ID" value="KAA0197594.1"/>
    <property type="molecule type" value="Genomic_DNA"/>
</dbReference>
<dbReference type="AlphaFoldDB" id="A0A8E0S4C2"/>
<dbReference type="SUPFAM" id="SSF54791">
    <property type="entry name" value="Eukaryotic type KH-domain (KH-domain type I)"/>
    <property type="match status" value="1"/>
</dbReference>
<dbReference type="Gene3D" id="1.20.5.4010">
    <property type="match status" value="1"/>
</dbReference>
<comment type="caution">
    <text evidence="2">The sequence shown here is derived from an EMBL/GenBank/DDBJ whole genome shotgun (WGS) entry which is preliminary data.</text>
</comment>
<dbReference type="Gene3D" id="3.30.1370.10">
    <property type="entry name" value="K Homology domain, type 1"/>
    <property type="match status" value="1"/>
</dbReference>
<dbReference type="GO" id="GO:0005634">
    <property type="term" value="C:nucleus"/>
    <property type="evidence" value="ECO:0007669"/>
    <property type="project" value="TreeGrafter"/>
</dbReference>
<accession>A0A8E0S4C2</accession>
<name>A0A8E0S4C2_9TREM</name>
<keyword evidence="3" id="KW-1185">Reference proteome</keyword>
<gene>
    <name evidence="2" type="ORF">FBUS_04137</name>
</gene>
<dbReference type="InterPro" id="IPR045071">
    <property type="entry name" value="BBP-like"/>
</dbReference>
<dbReference type="GO" id="GO:0048024">
    <property type="term" value="P:regulation of mRNA splicing, via spliceosome"/>
    <property type="evidence" value="ECO:0007669"/>
    <property type="project" value="TreeGrafter"/>
</dbReference>
<dbReference type="Pfam" id="PF16544">
    <property type="entry name" value="STAR_dimer"/>
    <property type="match status" value="1"/>
</dbReference>
<evidence type="ECO:0000259" key="1">
    <source>
        <dbReference type="Pfam" id="PF16544"/>
    </source>
</evidence>
<reference evidence="2" key="1">
    <citation type="submission" date="2019-05" db="EMBL/GenBank/DDBJ databases">
        <title>Annotation for the trematode Fasciolopsis buski.</title>
        <authorList>
            <person name="Choi Y.-J."/>
        </authorList>
    </citation>
    <scope>NUCLEOTIDE SEQUENCE</scope>
    <source>
        <strain evidence="2">HT</strain>
        <tissue evidence="2">Whole worm</tissue>
    </source>
</reference>
<evidence type="ECO:0000313" key="2">
    <source>
        <dbReference type="EMBL" id="KAA0197594.1"/>
    </source>
</evidence>
<dbReference type="InterPro" id="IPR036612">
    <property type="entry name" value="KH_dom_type_1_sf"/>
</dbReference>
<feature type="domain" description="STAR protein homodimerisation region" evidence="1">
    <location>
        <begin position="18"/>
        <end position="62"/>
    </location>
</feature>
<dbReference type="PANTHER" id="PTHR11208">
    <property type="entry name" value="RNA-BINDING PROTEIN RELATED"/>
    <property type="match status" value="1"/>
</dbReference>
<sequence>MSFSAENNKLDSMLVHKATPEYLQDLLKDKKQLQNFPNIFLHLEIILEKEITRVREKLFHLNESYKKSENELPEPTGTITTLQEKVFVPVKENPNEDMNRGKPNWEHLDEDLHVLVSVEDFENRASIKLRRATETIRAFLEQGVRTPNGEDELKRRQLMELAIINGTYRAETNLTPYLLNSPADQSGSDVIHTNLPDKYTDGMRCTSPNNYDLVVELRLDPSSTEMLLVPPNERSRLAYKDRQQAQAAHQVQQHQQLVLQHQSLTVLNNQAVAAAAAAQLLQSSPYHTSPLLGRISGQGGAPLANYIPSSVLPNVLCPLSNSPVAPGVSLNGQVGLGLSLQQLPGSSTSVTVPGLGFPVAQSSSVSPNLIGCTPGPTQDQLNAMAAALLNSGAASSVSTNVHLSNGKLSVPASAKTLYPMTSLASPLVEAVSILDYNAATTGAATQDHVSG</sequence>
<dbReference type="Proteomes" id="UP000728185">
    <property type="component" value="Unassembled WGS sequence"/>
</dbReference>
<dbReference type="GO" id="GO:0003729">
    <property type="term" value="F:mRNA binding"/>
    <property type="evidence" value="ECO:0007669"/>
    <property type="project" value="TreeGrafter"/>
</dbReference>